<name>A0A507QYH5_MONPU</name>
<feature type="region of interest" description="Disordered" evidence="1">
    <location>
        <begin position="1"/>
        <end position="22"/>
    </location>
</feature>
<gene>
    <name evidence="3" type="ORF">MPDQ_006499</name>
</gene>
<dbReference type="EMBL" id="VIFY01000058">
    <property type="protein sequence ID" value="TQB72706.1"/>
    <property type="molecule type" value="Genomic_DNA"/>
</dbReference>
<reference evidence="3 4" key="1">
    <citation type="submission" date="2019-06" db="EMBL/GenBank/DDBJ databases">
        <title>Wine fermentation using esterase from Monascus purpureus.</title>
        <authorList>
            <person name="Geng C."/>
            <person name="Zhang Y."/>
        </authorList>
    </citation>
    <scope>NUCLEOTIDE SEQUENCE [LARGE SCALE GENOMIC DNA]</scope>
    <source>
        <strain evidence="3">HQ1</strain>
    </source>
</reference>
<keyword evidence="4" id="KW-1185">Reference proteome</keyword>
<evidence type="ECO:0008006" key="5">
    <source>
        <dbReference type="Google" id="ProtNLM"/>
    </source>
</evidence>
<keyword evidence="2" id="KW-0812">Transmembrane</keyword>
<sequence length="82" mass="9108">MSVHSDNKESPHPPKVDEAHEQIQRAEQPYTIFSSREKKWIIAAVTVIACFSPLASNIYYPALNALATDLHTSLSLNLTLTS</sequence>
<dbReference type="STRING" id="5098.A0A507QYH5"/>
<keyword evidence="2" id="KW-1133">Transmembrane helix</keyword>
<dbReference type="Proteomes" id="UP000319663">
    <property type="component" value="Unassembled WGS sequence"/>
</dbReference>
<accession>A0A507QYH5</accession>
<evidence type="ECO:0000256" key="2">
    <source>
        <dbReference type="SAM" id="Phobius"/>
    </source>
</evidence>
<evidence type="ECO:0000313" key="4">
    <source>
        <dbReference type="Proteomes" id="UP000319663"/>
    </source>
</evidence>
<organism evidence="3 4">
    <name type="scientific">Monascus purpureus</name>
    <name type="common">Red mold</name>
    <name type="synonym">Monascus anka</name>
    <dbReference type="NCBI Taxonomy" id="5098"/>
    <lineage>
        <taxon>Eukaryota</taxon>
        <taxon>Fungi</taxon>
        <taxon>Dikarya</taxon>
        <taxon>Ascomycota</taxon>
        <taxon>Pezizomycotina</taxon>
        <taxon>Eurotiomycetes</taxon>
        <taxon>Eurotiomycetidae</taxon>
        <taxon>Eurotiales</taxon>
        <taxon>Aspergillaceae</taxon>
        <taxon>Monascus</taxon>
    </lineage>
</organism>
<feature type="transmembrane region" description="Helical" evidence="2">
    <location>
        <begin position="40"/>
        <end position="60"/>
    </location>
</feature>
<proteinExistence type="predicted"/>
<evidence type="ECO:0000313" key="3">
    <source>
        <dbReference type="EMBL" id="TQB72706.1"/>
    </source>
</evidence>
<comment type="caution">
    <text evidence="3">The sequence shown here is derived from an EMBL/GenBank/DDBJ whole genome shotgun (WGS) entry which is preliminary data.</text>
</comment>
<protein>
    <recommendedName>
        <fullName evidence="5">Major facilitator superfamily (MFS) profile domain-containing protein</fullName>
    </recommendedName>
</protein>
<evidence type="ECO:0000256" key="1">
    <source>
        <dbReference type="SAM" id="MobiDB-lite"/>
    </source>
</evidence>
<dbReference type="AlphaFoldDB" id="A0A507QYH5"/>
<keyword evidence="2" id="KW-0472">Membrane</keyword>